<reference evidence="3 4" key="1">
    <citation type="submission" date="2016-05" db="EMBL/GenBank/DDBJ databases">
        <title>A degradative enzymes factory behind the ericoid mycorrhizal symbiosis.</title>
        <authorList>
            <consortium name="DOE Joint Genome Institute"/>
            <person name="Martino E."/>
            <person name="Morin E."/>
            <person name="Grelet G."/>
            <person name="Kuo A."/>
            <person name="Kohler A."/>
            <person name="Daghino S."/>
            <person name="Barry K."/>
            <person name="Choi C."/>
            <person name="Cichocki N."/>
            <person name="Clum A."/>
            <person name="Copeland A."/>
            <person name="Hainaut M."/>
            <person name="Haridas S."/>
            <person name="Labutti K."/>
            <person name="Lindquist E."/>
            <person name="Lipzen A."/>
            <person name="Khouja H.-R."/>
            <person name="Murat C."/>
            <person name="Ohm R."/>
            <person name="Olson A."/>
            <person name="Spatafora J."/>
            <person name="Veneault-Fourrey C."/>
            <person name="Henrissat B."/>
            <person name="Grigoriev I."/>
            <person name="Martin F."/>
            <person name="Perotto S."/>
        </authorList>
    </citation>
    <scope>NUCLEOTIDE SEQUENCE [LARGE SCALE GENOMIC DNA]</scope>
    <source>
        <strain evidence="3 4">UAMH 7357</strain>
    </source>
</reference>
<protein>
    <recommendedName>
        <fullName evidence="2">Clr5 domain-containing protein</fullName>
    </recommendedName>
</protein>
<feature type="compositionally biased region" description="Acidic residues" evidence="1">
    <location>
        <begin position="728"/>
        <end position="747"/>
    </location>
</feature>
<dbReference type="Gene3D" id="1.25.40.10">
    <property type="entry name" value="Tetratricopeptide repeat domain"/>
    <property type="match status" value="2"/>
</dbReference>
<evidence type="ECO:0000313" key="3">
    <source>
        <dbReference type="EMBL" id="PMD24378.1"/>
    </source>
</evidence>
<dbReference type="EMBL" id="KZ613473">
    <property type="protein sequence ID" value="PMD24378.1"/>
    <property type="molecule type" value="Genomic_DNA"/>
</dbReference>
<feature type="region of interest" description="Disordered" evidence="1">
    <location>
        <begin position="705"/>
        <end position="747"/>
    </location>
</feature>
<dbReference type="STRING" id="1745343.A0A2J6QDR0"/>
<dbReference type="AlphaFoldDB" id="A0A2J6QDR0"/>
<dbReference type="Pfam" id="PF14420">
    <property type="entry name" value="Clr5"/>
    <property type="match status" value="1"/>
</dbReference>
<dbReference type="InterPro" id="IPR025676">
    <property type="entry name" value="Clr5_dom"/>
</dbReference>
<dbReference type="PANTHER" id="PTHR38788">
    <property type="entry name" value="CLR5 DOMAIN-CONTAINING PROTEIN"/>
    <property type="match status" value="1"/>
</dbReference>
<feature type="domain" description="Clr5" evidence="2">
    <location>
        <begin position="32"/>
        <end position="84"/>
    </location>
</feature>
<accession>A0A2J6QDR0</accession>
<organism evidence="3 4">
    <name type="scientific">Hyaloscypha hepaticicola</name>
    <dbReference type="NCBI Taxonomy" id="2082293"/>
    <lineage>
        <taxon>Eukaryota</taxon>
        <taxon>Fungi</taxon>
        <taxon>Dikarya</taxon>
        <taxon>Ascomycota</taxon>
        <taxon>Pezizomycotina</taxon>
        <taxon>Leotiomycetes</taxon>
        <taxon>Helotiales</taxon>
        <taxon>Hyaloscyphaceae</taxon>
        <taxon>Hyaloscypha</taxon>
    </lineage>
</organism>
<dbReference type="InterPro" id="IPR011990">
    <property type="entry name" value="TPR-like_helical_dom_sf"/>
</dbReference>
<evidence type="ECO:0000313" key="4">
    <source>
        <dbReference type="Proteomes" id="UP000235672"/>
    </source>
</evidence>
<dbReference type="Proteomes" id="UP000235672">
    <property type="component" value="Unassembled WGS sequence"/>
</dbReference>
<dbReference type="SUPFAM" id="SSF48452">
    <property type="entry name" value="TPR-like"/>
    <property type="match status" value="1"/>
</dbReference>
<gene>
    <name evidence="3" type="ORF">NA56DRAFT_35355</name>
</gene>
<dbReference type="PANTHER" id="PTHR38788:SF3">
    <property type="entry name" value="CLR5 DOMAIN-CONTAINING PROTEIN"/>
    <property type="match status" value="1"/>
</dbReference>
<dbReference type="OrthoDB" id="3521172at2759"/>
<keyword evidence="4" id="KW-1185">Reference proteome</keyword>
<evidence type="ECO:0000256" key="1">
    <source>
        <dbReference type="SAM" id="MobiDB-lite"/>
    </source>
</evidence>
<proteinExistence type="predicted"/>
<name>A0A2J6QDR0_9HELO</name>
<sequence>MEDIQFQNNLSAALYLNETLDLNNSEPQGLARKNWDDLKPTIRELYLDQGQTLKQLIKYLEEHHGFRPTRKQLLYRISRWGFEKNVKKNERRAIIEHFGPELGKVEFEAQTLRGRKLDEAKLNRWMKLEKVNFEESPTGEDKAACVQTSIIPFKHNLGPANQDTEKSPPTKIPYHEEQNEFNSKVQASQQVSVLQYNDYSFDWNSLDVLGSPGLTKLIGALTIEECDIPFLDLASDSLGANDIEGSDLLDLCSSVSAQGESIISRIQSWSTSMSTLISTSQTSGKLWNLTHFTLHSELDPFPRSSSQSYVLQPHFFQSSLLEPTLSELECKNKLQRLKRMQDTEIIHLAETMGAIAEDYYDQKCLETAETWFRRVVRAKQLVNWYKPHQTLWACLRVISCLRYQCRYKEAHQILQGLHGTIERTLAADHEISVQSKKLKADLLGFLGFWSEEEDLHRQILQIRLNSLGMRHPETIMALQDVAYTLAMLKRHGEARNLLETSLHFLIGMVKNLGDSWIHEGHVLWTITVLTQTLNRNKRYDEGENVLDFAQNMLGDVTRLDDWESLGYHLERACTYRCQNRFEKSEKILRGLLKYHQSSMTPGTIIASMKELAKILMETGRQSEAATWRKKEYLLRVKTYGLTHRWTMDRCEKVGFSYADQSRYHEGKLFFEEVIEMLALSNEESDSRAACIQKIKTWMEELEEMRLEESSEWGEETSDSMGSSSRPIEDDDEVDYEDMSDVPDPLDY</sequence>
<evidence type="ECO:0000259" key="2">
    <source>
        <dbReference type="Pfam" id="PF14420"/>
    </source>
</evidence>